<dbReference type="PANTHER" id="PTHR46652">
    <property type="entry name" value="LEUCINE-RICH REPEAT AND IQ DOMAIN-CONTAINING PROTEIN 1-RELATED"/>
    <property type="match status" value="1"/>
</dbReference>
<keyword evidence="3" id="KW-0472">Membrane</keyword>
<protein>
    <recommendedName>
        <fullName evidence="6">Leucine-rich repeat domain-containing protein</fullName>
    </recommendedName>
</protein>
<feature type="transmembrane region" description="Helical" evidence="3">
    <location>
        <begin position="113"/>
        <end position="130"/>
    </location>
</feature>
<dbReference type="EMBL" id="JAPQES010000001">
    <property type="protein sequence ID" value="MCY6369474.1"/>
    <property type="molecule type" value="Genomic_DNA"/>
</dbReference>
<feature type="transmembrane region" description="Helical" evidence="3">
    <location>
        <begin position="14"/>
        <end position="31"/>
    </location>
</feature>
<proteinExistence type="predicted"/>
<comment type="caution">
    <text evidence="4">The sequence shown here is derived from an EMBL/GenBank/DDBJ whole genome shotgun (WGS) entry which is preliminary data.</text>
</comment>
<dbReference type="InterPro" id="IPR032675">
    <property type="entry name" value="LRR_dom_sf"/>
</dbReference>
<name>A0ABT4CKA3_9CLOT</name>
<dbReference type="RefSeq" id="WP_268047851.1">
    <property type="nucleotide sequence ID" value="NZ_JAPQES010000001.1"/>
</dbReference>
<dbReference type="SUPFAM" id="SSF52058">
    <property type="entry name" value="L domain-like"/>
    <property type="match status" value="1"/>
</dbReference>
<dbReference type="Proteomes" id="UP001079657">
    <property type="component" value="Unassembled WGS sequence"/>
</dbReference>
<evidence type="ECO:0000313" key="5">
    <source>
        <dbReference type="Proteomes" id="UP001079657"/>
    </source>
</evidence>
<feature type="transmembrane region" description="Helical" evidence="3">
    <location>
        <begin position="83"/>
        <end position="101"/>
    </location>
</feature>
<dbReference type="PANTHER" id="PTHR46652:SF8">
    <property type="entry name" value="LEUCINE RICH REPEAT CONTAINING 23"/>
    <property type="match status" value="1"/>
</dbReference>
<evidence type="ECO:0008006" key="6">
    <source>
        <dbReference type="Google" id="ProtNLM"/>
    </source>
</evidence>
<keyword evidence="2" id="KW-0677">Repeat</keyword>
<feature type="transmembrane region" description="Helical" evidence="3">
    <location>
        <begin position="61"/>
        <end position="77"/>
    </location>
</feature>
<feature type="transmembrane region" description="Helical" evidence="3">
    <location>
        <begin position="37"/>
        <end position="54"/>
    </location>
</feature>
<evidence type="ECO:0000256" key="1">
    <source>
        <dbReference type="ARBA" id="ARBA00022614"/>
    </source>
</evidence>
<evidence type="ECO:0000313" key="4">
    <source>
        <dbReference type="EMBL" id="MCY6369474.1"/>
    </source>
</evidence>
<keyword evidence="3" id="KW-0812">Transmembrane</keyword>
<keyword evidence="1" id="KW-0433">Leucine-rich repeat</keyword>
<sequence>MEQKVKSNFKKEKLMYSVLLVIMIIVYLLNINIETTIYSGLILYWIVYFCHLIIFRKLHRIELIILMGIILLSAVMNKLEIDYTISIILAYYFTTLVVIYIWKDISKYKWKKILSSILIISLVTCINVYISKNRLIKDRNFERCVEEALERNWCDGGITLENLQKIRFIDIKSFRDVINLEGIEQLKNLEQIKIYNIRDKKIKNLNLISSLTKVTKISFYGSKVKDLSNIGQMNSVEELHFRNIEKWDIEEEKTYETFSMDNFPNLKQLFINKINFKNFYTIKSLKYLDKLCVSDCEIGSLDGIENFTDLKKLYLYNVNIKNINHIKKLKSLEEIFLEDVDDKTIQELKGLPNVTIR</sequence>
<gene>
    <name evidence="4" type="ORF">OXH55_02275</name>
</gene>
<keyword evidence="3" id="KW-1133">Transmembrane helix</keyword>
<evidence type="ECO:0000256" key="2">
    <source>
        <dbReference type="ARBA" id="ARBA00022737"/>
    </source>
</evidence>
<dbReference type="InterPro" id="IPR050836">
    <property type="entry name" value="SDS22/Internalin_LRR"/>
</dbReference>
<organism evidence="4 5">
    <name type="scientific">Clostridium ganghwense</name>
    <dbReference type="NCBI Taxonomy" id="312089"/>
    <lineage>
        <taxon>Bacteria</taxon>
        <taxon>Bacillati</taxon>
        <taxon>Bacillota</taxon>
        <taxon>Clostridia</taxon>
        <taxon>Eubacteriales</taxon>
        <taxon>Clostridiaceae</taxon>
        <taxon>Clostridium</taxon>
    </lineage>
</organism>
<reference evidence="4" key="1">
    <citation type="submission" date="2022-12" db="EMBL/GenBank/DDBJ databases">
        <authorList>
            <person name="Wang J."/>
        </authorList>
    </citation>
    <scope>NUCLEOTIDE SEQUENCE</scope>
    <source>
        <strain evidence="4">HY-42-06</strain>
    </source>
</reference>
<keyword evidence="5" id="KW-1185">Reference proteome</keyword>
<evidence type="ECO:0000256" key="3">
    <source>
        <dbReference type="SAM" id="Phobius"/>
    </source>
</evidence>
<dbReference type="Gene3D" id="3.80.10.10">
    <property type="entry name" value="Ribonuclease Inhibitor"/>
    <property type="match status" value="1"/>
</dbReference>
<accession>A0ABT4CKA3</accession>